<evidence type="ECO:0000313" key="1">
    <source>
        <dbReference type="EMBL" id="BDD09469.1"/>
    </source>
</evidence>
<name>A0AAU9D4S6_9BACT</name>
<reference evidence="1 2" key="1">
    <citation type="submission" date="2021-12" db="EMBL/GenBank/DDBJ databases">
        <title>Genome sequencing of bacteria with rrn-lacking chromosome and rrn-plasmid.</title>
        <authorList>
            <person name="Anda M."/>
            <person name="Iwasaki W."/>
        </authorList>
    </citation>
    <scope>NUCLEOTIDE SEQUENCE [LARGE SCALE GENOMIC DNA]</scope>
    <source>
        <strain evidence="1 2">DSM 100852</strain>
    </source>
</reference>
<organism evidence="1 2">
    <name type="scientific">Fulvitalea axinellae</name>
    <dbReference type="NCBI Taxonomy" id="1182444"/>
    <lineage>
        <taxon>Bacteria</taxon>
        <taxon>Pseudomonadati</taxon>
        <taxon>Bacteroidota</taxon>
        <taxon>Cytophagia</taxon>
        <taxon>Cytophagales</taxon>
        <taxon>Persicobacteraceae</taxon>
        <taxon>Fulvitalea</taxon>
    </lineage>
</organism>
<keyword evidence="2" id="KW-1185">Reference proteome</keyword>
<dbReference type="EMBL" id="AP025314">
    <property type="protein sequence ID" value="BDD09469.1"/>
    <property type="molecule type" value="Genomic_DNA"/>
</dbReference>
<accession>A0AAU9D4S6</accession>
<sequence length="56" mass="6793">MFSIKDSVKHDFFILSFQKRILKGSVSLIFFISEENRKLRKMESENAGEKRRLYFF</sequence>
<dbReference type="KEGG" id="fax:FUAX_19010"/>
<proteinExistence type="predicted"/>
<protein>
    <submittedName>
        <fullName evidence="1">Uncharacterized protein</fullName>
    </submittedName>
</protein>
<gene>
    <name evidence="1" type="ORF">FUAX_19010</name>
</gene>
<dbReference type="AlphaFoldDB" id="A0AAU9D4S6"/>
<evidence type="ECO:0000313" key="2">
    <source>
        <dbReference type="Proteomes" id="UP001348817"/>
    </source>
</evidence>
<dbReference type="Proteomes" id="UP001348817">
    <property type="component" value="Chromosome"/>
</dbReference>